<comment type="caution">
    <text evidence="1">The sequence shown here is derived from an EMBL/GenBank/DDBJ whole genome shotgun (WGS) entry which is preliminary data.</text>
</comment>
<accession>A0A392TAD8</accession>
<dbReference type="AlphaFoldDB" id="A0A392TAD8"/>
<dbReference type="EMBL" id="LXQA010538775">
    <property type="protein sequence ID" value="MCI58008.1"/>
    <property type="molecule type" value="Genomic_DNA"/>
</dbReference>
<proteinExistence type="predicted"/>
<sequence>MVTMLLNVGFQNRFVSTVRSRAILLGIARHQGLNQQRLQHKEVDPLLEDVSTHGHG</sequence>
<evidence type="ECO:0000313" key="2">
    <source>
        <dbReference type="Proteomes" id="UP000265520"/>
    </source>
</evidence>
<dbReference type="Proteomes" id="UP000265520">
    <property type="component" value="Unassembled WGS sequence"/>
</dbReference>
<reference evidence="1 2" key="1">
    <citation type="journal article" date="2018" name="Front. Plant Sci.">
        <title>Red Clover (Trifolium pratense) and Zigzag Clover (T. medium) - A Picture of Genomic Similarities and Differences.</title>
        <authorList>
            <person name="Dluhosova J."/>
            <person name="Istvanek J."/>
            <person name="Nedelnik J."/>
            <person name="Repkova J."/>
        </authorList>
    </citation>
    <scope>NUCLEOTIDE SEQUENCE [LARGE SCALE GENOMIC DNA]</scope>
    <source>
        <strain evidence="2">cv. 10/8</strain>
        <tissue evidence="1">Leaf</tissue>
    </source>
</reference>
<feature type="non-terminal residue" evidence="1">
    <location>
        <position position="56"/>
    </location>
</feature>
<evidence type="ECO:0000313" key="1">
    <source>
        <dbReference type="EMBL" id="MCI58008.1"/>
    </source>
</evidence>
<organism evidence="1 2">
    <name type="scientific">Trifolium medium</name>
    <dbReference type="NCBI Taxonomy" id="97028"/>
    <lineage>
        <taxon>Eukaryota</taxon>
        <taxon>Viridiplantae</taxon>
        <taxon>Streptophyta</taxon>
        <taxon>Embryophyta</taxon>
        <taxon>Tracheophyta</taxon>
        <taxon>Spermatophyta</taxon>
        <taxon>Magnoliopsida</taxon>
        <taxon>eudicotyledons</taxon>
        <taxon>Gunneridae</taxon>
        <taxon>Pentapetalae</taxon>
        <taxon>rosids</taxon>
        <taxon>fabids</taxon>
        <taxon>Fabales</taxon>
        <taxon>Fabaceae</taxon>
        <taxon>Papilionoideae</taxon>
        <taxon>50 kb inversion clade</taxon>
        <taxon>NPAAA clade</taxon>
        <taxon>Hologalegina</taxon>
        <taxon>IRL clade</taxon>
        <taxon>Trifolieae</taxon>
        <taxon>Trifolium</taxon>
    </lineage>
</organism>
<protein>
    <submittedName>
        <fullName evidence="1">Uncharacterized protein</fullName>
    </submittedName>
</protein>
<keyword evidence="2" id="KW-1185">Reference proteome</keyword>
<name>A0A392TAD8_9FABA</name>